<reference evidence="7 8" key="1">
    <citation type="submission" date="2017-12" db="EMBL/GenBank/DDBJ databases">
        <title>Draft genome sequence of Ralstonia pickettii 52.</title>
        <authorList>
            <person name="Zheng B."/>
        </authorList>
    </citation>
    <scope>NUCLEOTIDE SEQUENCE [LARGE SCALE GENOMIC DNA]</scope>
    <source>
        <strain evidence="7 8">52</strain>
    </source>
</reference>
<dbReference type="RefSeq" id="WP_102064648.1">
    <property type="nucleotide sequence ID" value="NZ_PKQE01000001.1"/>
</dbReference>
<evidence type="ECO:0000256" key="1">
    <source>
        <dbReference type="ARBA" id="ARBA00007749"/>
    </source>
</evidence>
<keyword evidence="2" id="KW-0479">Metal-binding</keyword>
<dbReference type="InterPro" id="IPR051013">
    <property type="entry name" value="MBL_superfamily_lactonases"/>
</dbReference>
<dbReference type="PANTHER" id="PTHR42978">
    <property type="entry name" value="QUORUM-QUENCHING LACTONASE YTNP-RELATED-RELATED"/>
    <property type="match status" value="1"/>
</dbReference>
<keyword evidence="5" id="KW-0732">Signal</keyword>
<comment type="similarity">
    <text evidence="1">Belongs to the metallo-beta-lactamase superfamily.</text>
</comment>
<evidence type="ECO:0000259" key="6">
    <source>
        <dbReference type="SMART" id="SM00849"/>
    </source>
</evidence>
<protein>
    <submittedName>
        <fullName evidence="7">MBL fold metallo-hydrolase</fullName>
    </submittedName>
</protein>
<evidence type="ECO:0000313" key="7">
    <source>
        <dbReference type="EMBL" id="PLC44149.1"/>
    </source>
</evidence>
<dbReference type="InterPro" id="IPR006311">
    <property type="entry name" value="TAT_signal"/>
</dbReference>
<dbReference type="InterPro" id="IPR036866">
    <property type="entry name" value="RibonucZ/Hydroxyglut_hydro"/>
</dbReference>
<dbReference type="Proteomes" id="UP000234456">
    <property type="component" value="Unassembled WGS sequence"/>
</dbReference>
<evidence type="ECO:0000256" key="4">
    <source>
        <dbReference type="ARBA" id="ARBA00022833"/>
    </source>
</evidence>
<dbReference type="InterPro" id="IPR001279">
    <property type="entry name" value="Metallo-B-lactamas"/>
</dbReference>
<evidence type="ECO:0000256" key="3">
    <source>
        <dbReference type="ARBA" id="ARBA00022801"/>
    </source>
</evidence>
<accession>A0A2N4TWS1</accession>
<keyword evidence="3 7" id="KW-0378">Hydrolase</keyword>
<evidence type="ECO:0000256" key="5">
    <source>
        <dbReference type="SAM" id="SignalP"/>
    </source>
</evidence>
<dbReference type="OrthoDB" id="5443440at2"/>
<feature type="signal peptide" evidence="5">
    <location>
        <begin position="1"/>
        <end position="29"/>
    </location>
</feature>
<proteinExistence type="inferred from homology"/>
<dbReference type="EMBL" id="PKQE01000001">
    <property type="protein sequence ID" value="PLC44149.1"/>
    <property type="molecule type" value="Genomic_DNA"/>
</dbReference>
<evidence type="ECO:0000313" key="8">
    <source>
        <dbReference type="Proteomes" id="UP000234456"/>
    </source>
</evidence>
<dbReference type="CDD" id="cd07720">
    <property type="entry name" value="OPHC2-like_MBL-fold"/>
    <property type="match status" value="1"/>
</dbReference>
<evidence type="ECO:0000256" key="2">
    <source>
        <dbReference type="ARBA" id="ARBA00022723"/>
    </source>
</evidence>
<dbReference type="GO" id="GO:0016787">
    <property type="term" value="F:hydrolase activity"/>
    <property type="evidence" value="ECO:0007669"/>
    <property type="project" value="UniProtKB-KW"/>
</dbReference>
<gene>
    <name evidence="7" type="ORF">C0Q88_05480</name>
</gene>
<name>A0A2N4TWS1_RALPI</name>
<dbReference type="GO" id="GO:0046872">
    <property type="term" value="F:metal ion binding"/>
    <property type="evidence" value="ECO:0007669"/>
    <property type="project" value="UniProtKB-KW"/>
</dbReference>
<feature type="domain" description="Metallo-beta-lactamase" evidence="6">
    <location>
        <begin position="109"/>
        <end position="317"/>
    </location>
</feature>
<feature type="chain" id="PRO_5015008266" evidence="5">
    <location>
        <begin position="30"/>
        <end position="350"/>
    </location>
</feature>
<dbReference type="SUPFAM" id="SSF56281">
    <property type="entry name" value="Metallo-hydrolase/oxidoreductase"/>
    <property type="match status" value="1"/>
</dbReference>
<dbReference type="AlphaFoldDB" id="A0A2N4TWS1"/>
<comment type="caution">
    <text evidence="7">The sequence shown here is derived from an EMBL/GenBank/DDBJ whole genome shotgun (WGS) entry which is preliminary data.</text>
</comment>
<dbReference type="Pfam" id="PF00753">
    <property type="entry name" value="Lactamase_B"/>
    <property type="match status" value="1"/>
</dbReference>
<sequence length="350" mass="37131">MNNVSRRTFLARTTLAAATAYGVSRSAAAAEKAVAATTASDASATSHPMAENTAPGVYRHAVGEIELLSVTDGSNTFARRDDFVSNIPPATVARALHEAFFPTDAITLTFTPAVVKTQGQLVVIDTGLGEAAFRQSRGVGGQFHTNLAAAGHSAAAVDKVLITHFHADHIGGLVTADGKPAFPNAEIWVPGAEYGFWMDSAQMARATSEGMKANFERARRIFGILGNSVKQFEPNAEVAPGVTALATHGHTPGHTSFVVASGTDKVLIQGDATTHPALFIRHPGWHGATDMDPVLAEKARRTLYDKAVAERLLVHGFHFPFPALGHLVRDGDGYRMVPVMWNPAPLKLQA</sequence>
<organism evidence="7 8">
    <name type="scientific">Ralstonia pickettii</name>
    <name type="common">Burkholderia pickettii</name>
    <dbReference type="NCBI Taxonomy" id="329"/>
    <lineage>
        <taxon>Bacteria</taxon>
        <taxon>Pseudomonadati</taxon>
        <taxon>Pseudomonadota</taxon>
        <taxon>Betaproteobacteria</taxon>
        <taxon>Burkholderiales</taxon>
        <taxon>Burkholderiaceae</taxon>
        <taxon>Ralstonia</taxon>
    </lineage>
</organism>
<dbReference type="Gene3D" id="3.60.15.10">
    <property type="entry name" value="Ribonuclease Z/Hydroxyacylglutathione hydrolase-like"/>
    <property type="match status" value="1"/>
</dbReference>
<dbReference type="PROSITE" id="PS51318">
    <property type="entry name" value="TAT"/>
    <property type="match status" value="1"/>
</dbReference>
<keyword evidence="4" id="KW-0862">Zinc</keyword>
<dbReference type="PANTHER" id="PTHR42978:SF6">
    <property type="entry name" value="QUORUM-QUENCHING LACTONASE YTNP-RELATED"/>
    <property type="match status" value="1"/>
</dbReference>
<dbReference type="SMART" id="SM00849">
    <property type="entry name" value="Lactamase_B"/>
    <property type="match status" value="1"/>
</dbReference>